<reference evidence="1 2" key="1">
    <citation type="journal article" date="2014" name="Int. J. Syst. Evol. Microbiol.">
        <title>Complete genome sequence of Corynebacterium casei LMG S-19264T (=DSM 44701T), isolated from a smear-ripened cheese.</title>
        <authorList>
            <consortium name="US DOE Joint Genome Institute (JGI-PGF)"/>
            <person name="Walter F."/>
            <person name="Albersmeier A."/>
            <person name="Kalinowski J."/>
            <person name="Ruckert C."/>
        </authorList>
    </citation>
    <scope>NUCLEOTIDE SEQUENCE [LARGE SCALE GENOMIC DNA]</scope>
    <source>
        <strain evidence="1 2">CGMCC 1.16330</strain>
    </source>
</reference>
<dbReference type="AlphaFoldDB" id="A0A8J2Z9C0"/>
<accession>A0A8J2Z9C0</accession>
<dbReference type="EMBL" id="BMKS01000002">
    <property type="protein sequence ID" value="GGG24164.1"/>
    <property type="molecule type" value="Genomic_DNA"/>
</dbReference>
<name>A0A8J2Z9C0_9PROT</name>
<gene>
    <name evidence="1" type="ORF">GCM10010964_10390</name>
</gene>
<proteinExistence type="predicted"/>
<organism evidence="1 2">
    <name type="scientific">Caldovatus sediminis</name>
    <dbReference type="NCBI Taxonomy" id="2041189"/>
    <lineage>
        <taxon>Bacteria</taxon>
        <taxon>Pseudomonadati</taxon>
        <taxon>Pseudomonadota</taxon>
        <taxon>Alphaproteobacteria</taxon>
        <taxon>Acetobacterales</taxon>
        <taxon>Roseomonadaceae</taxon>
        <taxon>Caldovatus</taxon>
    </lineage>
</organism>
<dbReference type="Proteomes" id="UP000597507">
    <property type="component" value="Unassembled WGS sequence"/>
</dbReference>
<evidence type="ECO:0000313" key="2">
    <source>
        <dbReference type="Proteomes" id="UP000597507"/>
    </source>
</evidence>
<protein>
    <submittedName>
        <fullName evidence="1">Uncharacterized protein</fullName>
    </submittedName>
</protein>
<comment type="caution">
    <text evidence="1">The sequence shown here is derived from an EMBL/GenBank/DDBJ whole genome shotgun (WGS) entry which is preliminary data.</text>
</comment>
<sequence>MLSPRLRRRPGGAMPTYLLVPRADALDDPDWEVSLHAGPCTVVAADERTARRYADGAFCRAVIESRPDRPRRPASPWSQPRLVRAEALAGRPPLPPGLALPEGAVRAHAGSCPMAGITTDGAAVPA</sequence>
<keyword evidence="2" id="KW-1185">Reference proteome</keyword>
<evidence type="ECO:0000313" key="1">
    <source>
        <dbReference type="EMBL" id="GGG24164.1"/>
    </source>
</evidence>